<dbReference type="GO" id="GO:0003924">
    <property type="term" value="F:GTPase activity"/>
    <property type="evidence" value="ECO:0007669"/>
    <property type="project" value="TreeGrafter"/>
</dbReference>
<name>A0A8H6SMF7_9AGAR</name>
<evidence type="ECO:0000256" key="5">
    <source>
        <dbReference type="ARBA" id="ARBA00023134"/>
    </source>
</evidence>
<dbReference type="AlphaFoldDB" id="A0A8H6SMF7"/>
<dbReference type="EMBL" id="JACAZF010000006">
    <property type="protein sequence ID" value="KAF7301331.1"/>
    <property type="molecule type" value="Genomic_DNA"/>
</dbReference>
<evidence type="ECO:0000256" key="2">
    <source>
        <dbReference type="ARBA" id="ARBA00014587"/>
    </source>
</evidence>
<dbReference type="GeneID" id="59346203"/>
<comment type="similarity">
    <text evidence="1 8">Belongs to the GPN-loop GTPase family.</text>
</comment>
<sequence length="291" mass="32440">MRYAVLVTGPAGAGKTTFTKSFLTHLAASRRSAHLVNLDPAAAPEGYEHAPVIDIKDLVSLEDVMGELGYGPNGGLVYCFEYLLQNMDWLEEELGGYEDDYLIFDCPGQIELYTHHPFLPTLVQNLTKMGIRTSAVYLIESQFMEDKYKFFSGVLSAMSAMVNLEIPWINIMSKMDLVTANPDDPARASGGRNGLRGRRNIARYLDPDPLLLVSARGQEGDTANPRFHALNQAIVQLIEDHPLVSFLPLDLTSPDSLETVISHIDYTMQYGEDEEPKEPHDLDEGDFQDLE</sequence>
<evidence type="ECO:0000256" key="1">
    <source>
        <dbReference type="ARBA" id="ARBA00005290"/>
    </source>
</evidence>
<dbReference type="PANTHER" id="PTHR21231">
    <property type="entry name" value="XPA-BINDING PROTEIN 1-RELATED"/>
    <property type="match status" value="1"/>
</dbReference>
<accession>A0A8H6SMF7</accession>
<dbReference type="RefSeq" id="XP_037219331.1">
    <property type="nucleotide sequence ID" value="XM_037363687.1"/>
</dbReference>
<evidence type="ECO:0000256" key="6">
    <source>
        <dbReference type="ARBA" id="ARBA00054449"/>
    </source>
</evidence>
<evidence type="ECO:0000313" key="10">
    <source>
        <dbReference type="EMBL" id="KAF7301331.1"/>
    </source>
</evidence>
<dbReference type="InterPro" id="IPR027417">
    <property type="entry name" value="P-loop_NTPase"/>
</dbReference>
<reference evidence="10" key="1">
    <citation type="submission" date="2020-05" db="EMBL/GenBank/DDBJ databases">
        <title>Mycena genomes resolve the evolution of fungal bioluminescence.</title>
        <authorList>
            <person name="Tsai I.J."/>
        </authorList>
    </citation>
    <scope>NUCLEOTIDE SEQUENCE</scope>
    <source>
        <strain evidence="10">171206Taipei</strain>
    </source>
</reference>
<comment type="function">
    <text evidence="6 8">Small GTPase required for proper nuclear import of RNA polymerase II and III (RNAPII and RNAPIII). May act at an RNAP assembly step prior to nuclear import.</text>
</comment>
<dbReference type="GO" id="GO:0005525">
    <property type="term" value="F:GTP binding"/>
    <property type="evidence" value="ECO:0007669"/>
    <property type="project" value="UniProtKB-KW"/>
</dbReference>
<dbReference type="Proteomes" id="UP000636479">
    <property type="component" value="Unassembled WGS sequence"/>
</dbReference>
<evidence type="ECO:0000256" key="4">
    <source>
        <dbReference type="ARBA" id="ARBA00022801"/>
    </source>
</evidence>
<dbReference type="Pfam" id="PF03029">
    <property type="entry name" value="ATP_bind_1"/>
    <property type="match status" value="1"/>
</dbReference>
<gene>
    <name evidence="10" type="ORF">MIND_00698200</name>
</gene>
<keyword evidence="11" id="KW-1185">Reference proteome</keyword>
<comment type="subunit">
    <text evidence="7">Heterodimers with GPN1 or GPN2. Binds to RNA polymerase II (RNAPII).</text>
</comment>
<evidence type="ECO:0000256" key="7">
    <source>
        <dbReference type="ARBA" id="ARBA00061952"/>
    </source>
</evidence>
<dbReference type="OrthoDB" id="5839at2759"/>
<evidence type="ECO:0000313" key="11">
    <source>
        <dbReference type="Proteomes" id="UP000636479"/>
    </source>
</evidence>
<protein>
    <recommendedName>
        <fullName evidence="2 8">GPN-loop GTPase 3</fullName>
    </recommendedName>
</protein>
<dbReference type="Gene3D" id="3.40.50.300">
    <property type="entry name" value="P-loop containing nucleotide triphosphate hydrolases"/>
    <property type="match status" value="1"/>
</dbReference>
<evidence type="ECO:0000256" key="3">
    <source>
        <dbReference type="ARBA" id="ARBA00022741"/>
    </source>
</evidence>
<comment type="caution">
    <text evidence="10">The sequence shown here is derived from an EMBL/GenBank/DDBJ whole genome shotgun (WGS) entry which is preliminary data.</text>
</comment>
<keyword evidence="4 8" id="KW-0378">Hydrolase</keyword>
<organism evidence="10 11">
    <name type="scientific">Mycena indigotica</name>
    <dbReference type="NCBI Taxonomy" id="2126181"/>
    <lineage>
        <taxon>Eukaryota</taxon>
        <taxon>Fungi</taxon>
        <taxon>Dikarya</taxon>
        <taxon>Basidiomycota</taxon>
        <taxon>Agaricomycotina</taxon>
        <taxon>Agaricomycetes</taxon>
        <taxon>Agaricomycetidae</taxon>
        <taxon>Agaricales</taxon>
        <taxon>Marasmiineae</taxon>
        <taxon>Mycenaceae</taxon>
        <taxon>Mycena</taxon>
    </lineage>
</organism>
<dbReference type="FunFam" id="3.40.50.300:FF:000552">
    <property type="entry name" value="GPN-loop GTPase 3"/>
    <property type="match status" value="1"/>
</dbReference>
<proteinExistence type="inferred from homology"/>
<dbReference type="SUPFAM" id="SSF52540">
    <property type="entry name" value="P-loop containing nucleoside triphosphate hydrolases"/>
    <property type="match status" value="1"/>
</dbReference>
<dbReference type="InterPro" id="IPR030228">
    <property type="entry name" value="Gpn3"/>
</dbReference>
<keyword evidence="3 8" id="KW-0547">Nucleotide-binding</keyword>
<dbReference type="CDD" id="cd17872">
    <property type="entry name" value="GPN3"/>
    <property type="match status" value="1"/>
</dbReference>
<evidence type="ECO:0000256" key="9">
    <source>
        <dbReference type="SAM" id="MobiDB-lite"/>
    </source>
</evidence>
<evidence type="ECO:0000256" key="8">
    <source>
        <dbReference type="RuleBase" id="RU365059"/>
    </source>
</evidence>
<dbReference type="InterPro" id="IPR004130">
    <property type="entry name" value="Gpn"/>
</dbReference>
<keyword evidence="5 8" id="KW-0342">GTP-binding</keyword>
<dbReference type="PANTHER" id="PTHR21231:SF7">
    <property type="entry name" value="GPN-LOOP GTPASE 3"/>
    <property type="match status" value="1"/>
</dbReference>
<feature type="region of interest" description="Disordered" evidence="9">
    <location>
        <begin position="272"/>
        <end position="291"/>
    </location>
</feature>